<dbReference type="InterPro" id="IPR000531">
    <property type="entry name" value="Beta-barrel_TonB"/>
</dbReference>
<evidence type="ECO:0000256" key="9">
    <source>
        <dbReference type="RuleBase" id="RU003357"/>
    </source>
</evidence>
<evidence type="ECO:0000256" key="1">
    <source>
        <dbReference type="ARBA" id="ARBA00004571"/>
    </source>
</evidence>
<keyword evidence="13" id="KW-0675">Receptor</keyword>
<evidence type="ECO:0000259" key="12">
    <source>
        <dbReference type="Pfam" id="PF07715"/>
    </source>
</evidence>
<dbReference type="Proteomes" id="UP001165383">
    <property type="component" value="Unassembled WGS sequence"/>
</dbReference>
<evidence type="ECO:0000313" key="13">
    <source>
        <dbReference type="EMBL" id="MCL6739891.1"/>
    </source>
</evidence>
<proteinExistence type="inferred from homology"/>
<sequence length="901" mass="96775">MIFRSYAARSLMIGAATLALATPAWAQDTAPAQPAAAQPAPDEGREIVVTGTRRLDRSITDSASPVDVVSSQDLQAAPTANMLDTLKNIVPSFFVGQNTISDASTFVRPPSLRGLPPDEVLVMLNGKRFNRSALVQVFSGGESGLAFGSHGSDISSIPSIAIKNLQILREGATAQYGSDAIAGVLNYGLRDDAGYELIGRYGQFYEGDGEGKQIAGNLGVKLGEGGFINLSGEWFDDNQTSRGETRPTAVVFAEENPDLADQLPHFPLPAQIWGQSPTHGYKFMLNTGYEASEKATIYLFGNLAHTEADQSFNFRSSLVGVHDIGDRDNGINIAPATGIGREFFQHPYYQTPCPAANPTCPAGAFVLDGNTFNLSSIYPGGFTPRFVGVTDQIFGAVGVRGSFDSGFRYDISGSLARNKLDLSMYNSISPSFGPESQTEFQFGKQIQKEANLNLDVAYEMQAGLASPITFSAGAELRKETYKTTPGDEQSFGVGPWANQAIYRQIAPGVFTPVLRTDPECVTVGTVMGDPVNCVYIEAPAASGYGGTSPTFAGSNSEESWGIYGGAEADVTEQLTLGAAVRHEHYESSGGTTVFKINGKYDFSDAFAVRATVGTGFHAPSPGQNNAQVLTTNFISGVSVQTGTFPVTSEIAQFYGATSLGPAKATNYGLGFVVTPMSNLTLTLDLYRIKVRDRIFISAPFAVTQADIDILPALASVGVGGVVQYFTNSFDTRTSGVDFVGTYRTDLFDGNLDLTLAYNYNKTKVTDFVVGQITQAQITDAERLAPHHRANLQASWRQGPFAINAAEHFYGSWRSEVDYPGQKFGSKFTTDIEASYTFMEHFTVSVGANNLFDQYPDKIAASTANPIFLLTDSLGDGQVYPRNGGPFGINGGFWYTRLRIKY</sequence>
<evidence type="ECO:0000256" key="6">
    <source>
        <dbReference type="ARBA" id="ARBA00023136"/>
    </source>
</evidence>
<evidence type="ECO:0000256" key="5">
    <source>
        <dbReference type="ARBA" id="ARBA00023077"/>
    </source>
</evidence>
<reference evidence="13" key="1">
    <citation type="submission" date="2022-05" db="EMBL/GenBank/DDBJ databases">
        <authorList>
            <person name="Jo J.-H."/>
            <person name="Im W.-T."/>
        </authorList>
    </citation>
    <scope>NUCLEOTIDE SEQUENCE</scope>
    <source>
        <strain evidence="13">RB56-2</strain>
    </source>
</reference>
<dbReference type="SUPFAM" id="SSF56935">
    <property type="entry name" value="Porins"/>
    <property type="match status" value="1"/>
</dbReference>
<keyword evidence="10" id="KW-0732">Signal</keyword>
<dbReference type="InterPro" id="IPR012910">
    <property type="entry name" value="Plug_dom"/>
</dbReference>
<comment type="similarity">
    <text evidence="8 9">Belongs to the TonB-dependent receptor family.</text>
</comment>
<dbReference type="PANTHER" id="PTHR47234:SF3">
    <property type="entry name" value="SECRETIN_TONB SHORT N-TERMINAL DOMAIN-CONTAINING PROTEIN"/>
    <property type="match status" value="1"/>
</dbReference>
<dbReference type="PROSITE" id="PS52016">
    <property type="entry name" value="TONB_DEPENDENT_REC_3"/>
    <property type="match status" value="1"/>
</dbReference>
<dbReference type="InterPro" id="IPR039426">
    <property type="entry name" value="TonB-dep_rcpt-like"/>
</dbReference>
<keyword evidence="3 8" id="KW-1134">Transmembrane beta strand</keyword>
<dbReference type="Pfam" id="PF07715">
    <property type="entry name" value="Plug"/>
    <property type="match status" value="1"/>
</dbReference>
<name>A0ABT0S690_9SPHN</name>
<accession>A0ABT0S690</accession>
<dbReference type="Pfam" id="PF00593">
    <property type="entry name" value="TonB_dep_Rec_b-barrel"/>
    <property type="match status" value="1"/>
</dbReference>
<evidence type="ECO:0000313" key="14">
    <source>
        <dbReference type="Proteomes" id="UP001165383"/>
    </source>
</evidence>
<dbReference type="Gene3D" id="2.40.170.20">
    <property type="entry name" value="TonB-dependent receptor, beta-barrel domain"/>
    <property type="match status" value="1"/>
</dbReference>
<keyword evidence="7 8" id="KW-0998">Cell outer membrane</keyword>
<feature type="signal peptide" evidence="10">
    <location>
        <begin position="1"/>
        <end position="26"/>
    </location>
</feature>
<evidence type="ECO:0000256" key="8">
    <source>
        <dbReference type="PROSITE-ProRule" id="PRU01360"/>
    </source>
</evidence>
<keyword evidence="4 8" id="KW-0812">Transmembrane</keyword>
<evidence type="ECO:0000256" key="7">
    <source>
        <dbReference type="ARBA" id="ARBA00023237"/>
    </source>
</evidence>
<evidence type="ECO:0000256" key="3">
    <source>
        <dbReference type="ARBA" id="ARBA00022452"/>
    </source>
</evidence>
<comment type="caution">
    <text evidence="13">The sequence shown here is derived from an EMBL/GenBank/DDBJ whole genome shotgun (WGS) entry which is preliminary data.</text>
</comment>
<evidence type="ECO:0000256" key="10">
    <source>
        <dbReference type="SAM" id="SignalP"/>
    </source>
</evidence>
<evidence type="ECO:0000256" key="4">
    <source>
        <dbReference type="ARBA" id="ARBA00022692"/>
    </source>
</evidence>
<keyword evidence="14" id="KW-1185">Reference proteome</keyword>
<dbReference type="PANTHER" id="PTHR47234">
    <property type="match status" value="1"/>
</dbReference>
<feature type="domain" description="TonB-dependent receptor plug" evidence="12">
    <location>
        <begin position="60"/>
        <end position="184"/>
    </location>
</feature>
<feature type="chain" id="PRO_5046349132" evidence="10">
    <location>
        <begin position="27"/>
        <end position="901"/>
    </location>
</feature>
<organism evidence="13 14">
    <name type="scientific">Sphingomonas brevis</name>
    <dbReference type="NCBI Taxonomy" id="2908206"/>
    <lineage>
        <taxon>Bacteria</taxon>
        <taxon>Pseudomonadati</taxon>
        <taxon>Pseudomonadota</taxon>
        <taxon>Alphaproteobacteria</taxon>
        <taxon>Sphingomonadales</taxon>
        <taxon>Sphingomonadaceae</taxon>
        <taxon>Sphingomonas</taxon>
    </lineage>
</organism>
<dbReference type="InterPro" id="IPR036942">
    <property type="entry name" value="Beta-barrel_TonB_sf"/>
</dbReference>
<dbReference type="EMBL" id="JAMGBB010000001">
    <property type="protein sequence ID" value="MCL6739891.1"/>
    <property type="molecule type" value="Genomic_DNA"/>
</dbReference>
<protein>
    <submittedName>
        <fullName evidence="13">TonB-dependent receptor</fullName>
    </submittedName>
</protein>
<gene>
    <name evidence="13" type="ORF">LZ518_01905</name>
</gene>
<keyword evidence="6 8" id="KW-0472">Membrane</keyword>
<dbReference type="Gene3D" id="2.170.130.10">
    <property type="entry name" value="TonB-dependent receptor, plug domain"/>
    <property type="match status" value="1"/>
</dbReference>
<evidence type="ECO:0000259" key="11">
    <source>
        <dbReference type="Pfam" id="PF00593"/>
    </source>
</evidence>
<keyword evidence="5 9" id="KW-0798">TonB box</keyword>
<dbReference type="RefSeq" id="WP_249914357.1">
    <property type="nucleotide sequence ID" value="NZ_JAMGBB010000001.1"/>
</dbReference>
<comment type="subcellular location">
    <subcellularLocation>
        <location evidence="1 8">Cell outer membrane</location>
        <topology evidence="1 8">Multi-pass membrane protein</topology>
    </subcellularLocation>
</comment>
<feature type="domain" description="TonB-dependent receptor-like beta-barrel" evidence="11">
    <location>
        <begin position="500"/>
        <end position="850"/>
    </location>
</feature>
<evidence type="ECO:0000256" key="2">
    <source>
        <dbReference type="ARBA" id="ARBA00022448"/>
    </source>
</evidence>
<keyword evidence="2 8" id="KW-0813">Transport</keyword>
<dbReference type="InterPro" id="IPR037066">
    <property type="entry name" value="Plug_dom_sf"/>
</dbReference>